<sequence>MSKQPTKEKKSKAKFGRDINRLSRNKNIKGKSIHLEEDKKKKPQINLLPSKNVNDIIDKIVKEGPKKLKRSNVSEISKMILGNLENVLGKAKKANIENLTRKSFEKKLRSHKNENNSDSEVMTMTFSKKSGDNSARRVDMEKNPPPLRKLLIGKTEEEKNLISSKIKDMLNTPHEIKFVDEDAKKVYKKKVVKKLRGLSPMNKTVYLTKSQKAAKAQEEKPKEKKKPVTEEQLLKRFVKNGMTLPNDKSERKRIISCLWQTKRSLWKKRAQLIKQIEESSRADFKPKEQKDHGDQPSDAASVVKTYVVPDTVKGAKKKNLSLVDSVVYIEEKQRGKSENVQSTASQENYPETSDKQVKTERHHGQPDKKVLPKVMTWNTKPPNKEQQPKVAVSNESKQEKTEANKMHHRMKNRYTLLPNRNQQPKKTEAVVPEVREHELLGREQLGVPEKAYKQIIQDVANFIKKEEKKIVQNLCEKYKEESKQSPEEVGNRENAKSDERSDLSEKKTQNDNQSSEQGFEVLPSKPKKPQQVKKKENKNVPLPVKEKTVKGNVMKKKANSRQLSKMSKTRLQGSKNRKKPSVKSGTLKKKSKNAATAQAKAKTNVKAGELKGKANKPKSPAAQNKSKANQTKEKDGTTKGVTEGIAKTTTAKVNVDQSSGSTSELDLTTCHTNSTAGVSDKQAKQELQRRKAANAQRLRLKMMENKRVFAEMRKLQQGDPLFTKVYNSSPFG</sequence>
<organism evidence="2 3">
    <name type="scientific">Cimex lectularius</name>
    <name type="common">Bed bug</name>
    <name type="synonym">Acanthia lectularia</name>
    <dbReference type="NCBI Taxonomy" id="79782"/>
    <lineage>
        <taxon>Eukaryota</taxon>
        <taxon>Metazoa</taxon>
        <taxon>Ecdysozoa</taxon>
        <taxon>Arthropoda</taxon>
        <taxon>Hexapoda</taxon>
        <taxon>Insecta</taxon>
        <taxon>Pterygota</taxon>
        <taxon>Neoptera</taxon>
        <taxon>Paraneoptera</taxon>
        <taxon>Hemiptera</taxon>
        <taxon>Heteroptera</taxon>
        <taxon>Panheteroptera</taxon>
        <taxon>Cimicomorpha</taxon>
        <taxon>Cimicidae</taxon>
        <taxon>Cimex</taxon>
    </lineage>
</organism>
<dbReference type="RefSeq" id="XP_014240680.1">
    <property type="nucleotide sequence ID" value="XM_014385194.1"/>
</dbReference>
<feature type="compositionally biased region" description="Basic and acidic residues" evidence="1">
    <location>
        <begin position="478"/>
        <end position="509"/>
    </location>
</feature>
<feature type="region of interest" description="Disordered" evidence="1">
    <location>
        <begin position="478"/>
        <end position="693"/>
    </location>
</feature>
<dbReference type="EnsemblMetazoa" id="XM_014385194.1">
    <property type="protein sequence ID" value="XP_014240680.1"/>
    <property type="gene ID" value="LOC106661654"/>
</dbReference>
<feature type="compositionally biased region" description="Low complexity" evidence="1">
    <location>
        <begin position="593"/>
        <end position="607"/>
    </location>
</feature>
<dbReference type="AlphaFoldDB" id="A0A8I6R844"/>
<feature type="compositionally biased region" description="Basic residues" evidence="1">
    <location>
        <begin position="23"/>
        <end position="32"/>
    </location>
</feature>
<feature type="compositionally biased region" description="Basic residues" evidence="1">
    <location>
        <begin position="575"/>
        <end position="592"/>
    </location>
</feature>
<dbReference type="GeneID" id="106661654"/>
<feature type="compositionally biased region" description="Polar residues" evidence="1">
    <location>
        <begin position="647"/>
        <end position="677"/>
    </location>
</feature>
<evidence type="ECO:0000313" key="2">
    <source>
        <dbReference type="EnsemblMetazoa" id="XP_014240680.1"/>
    </source>
</evidence>
<keyword evidence="3" id="KW-1185">Reference proteome</keyword>
<feature type="compositionally biased region" description="Polar residues" evidence="1">
    <location>
        <begin position="338"/>
        <end position="351"/>
    </location>
</feature>
<name>A0A8I6R844_CIMLE</name>
<feature type="compositionally biased region" description="Basic and acidic residues" evidence="1">
    <location>
        <begin position="396"/>
        <end position="405"/>
    </location>
</feature>
<evidence type="ECO:0000313" key="3">
    <source>
        <dbReference type="Proteomes" id="UP000494040"/>
    </source>
</evidence>
<dbReference type="OrthoDB" id="10674914at2759"/>
<feature type="region of interest" description="Disordered" evidence="1">
    <location>
        <begin position="332"/>
        <end position="433"/>
    </location>
</feature>
<feature type="region of interest" description="Disordered" evidence="1">
    <location>
        <begin position="1"/>
        <end position="44"/>
    </location>
</feature>
<feature type="compositionally biased region" description="Basic and acidic residues" evidence="1">
    <location>
        <begin position="533"/>
        <end position="549"/>
    </location>
</feature>
<proteinExistence type="predicted"/>
<protein>
    <submittedName>
        <fullName evidence="2">Uncharacterized protein</fullName>
    </submittedName>
</protein>
<feature type="region of interest" description="Disordered" evidence="1">
    <location>
        <begin position="280"/>
        <end position="301"/>
    </location>
</feature>
<evidence type="ECO:0000256" key="1">
    <source>
        <dbReference type="SAM" id="MobiDB-lite"/>
    </source>
</evidence>
<accession>A0A8I6R844</accession>
<feature type="compositionally biased region" description="Basic and acidic residues" evidence="1">
    <location>
        <begin position="280"/>
        <end position="295"/>
    </location>
</feature>
<dbReference type="Proteomes" id="UP000494040">
    <property type="component" value="Unassembled WGS sequence"/>
</dbReference>
<dbReference type="KEGG" id="clec:106661654"/>
<reference evidence="2" key="1">
    <citation type="submission" date="2022-01" db="UniProtKB">
        <authorList>
            <consortium name="EnsemblMetazoa"/>
        </authorList>
    </citation>
    <scope>IDENTIFICATION</scope>
</reference>
<feature type="compositionally biased region" description="Basic and acidic residues" evidence="1">
    <location>
        <begin position="352"/>
        <end position="370"/>
    </location>
</feature>
<feature type="compositionally biased region" description="Polar residues" evidence="1">
    <location>
        <begin position="560"/>
        <end position="574"/>
    </location>
</feature>